<dbReference type="SUPFAM" id="SSF55729">
    <property type="entry name" value="Acyl-CoA N-acyltransferases (Nat)"/>
    <property type="match status" value="1"/>
</dbReference>
<dbReference type="InterPro" id="IPR036412">
    <property type="entry name" value="HAD-like_sf"/>
</dbReference>
<dbReference type="InterPro" id="IPR023214">
    <property type="entry name" value="HAD_sf"/>
</dbReference>
<name>A0A6J4J9G3_9ACTN</name>
<organism evidence="1">
    <name type="scientific">uncultured Mycobacteriales bacterium</name>
    <dbReference type="NCBI Taxonomy" id="581187"/>
    <lineage>
        <taxon>Bacteria</taxon>
        <taxon>Bacillati</taxon>
        <taxon>Actinomycetota</taxon>
        <taxon>Actinomycetes</taxon>
        <taxon>Mycobacteriales</taxon>
        <taxon>environmental samples</taxon>
    </lineage>
</organism>
<dbReference type="AlphaFoldDB" id="A0A6J4J9G3"/>
<dbReference type="EMBL" id="CADCTP010000275">
    <property type="protein sequence ID" value="CAA9272663.1"/>
    <property type="molecule type" value="Genomic_DNA"/>
</dbReference>
<gene>
    <name evidence="1" type="ORF">AVDCRST_MAG41-3070</name>
</gene>
<dbReference type="SUPFAM" id="SSF56784">
    <property type="entry name" value="HAD-like"/>
    <property type="match status" value="1"/>
</dbReference>
<sequence length="336" mass="35678">MSGPAPRLVKVVVWDLDGTLWPGVALESAAPPVAAAGAVRALDVLAGRGILLSVASRNPAEVGTLVESLFGDRFVVPQYGWGRKVDALRRIADALDVRLDAVAFVDDDPMERADVERTLPEVVVLAPEEVPEALDWPEFDPGPVTAAARGRLDSYRQRAARRAARAGFAGSEEDFLRWCDLRATVRAAVPADADRLAELARRTTQYNSTGAALPDGTRVVLELADRFGDDGLVGVAAVPAAAGPEWRVELVAVSCRAGGRGAVPVLLAGTGRLAATRGARRLLVPCRLTERNVPVRLGLRAAGFAAASRDGDTAVFARDLDPAPAYPEWVTVREDL</sequence>
<evidence type="ECO:0000313" key="1">
    <source>
        <dbReference type="EMBL" id="CAA9272663.1"/>
    </source>
</evidence>
<dbReference type="Gene3D" id="3.40.50.1000">
    <property type="entry name" value="HAD superfamily/HAD-like"/>
    <property type="match status" value="1"/>
</dbReference>
<dbReference type="InterPro" id="IPR010037">
    <property type="entry name" value="FkbH_domain"/>
</dbReference>
<proteinExistence type="predicted"/>
<protein>
    <submittedName>
        <fullName evidence="1">Uncharacterized protein</fullName>
    </submittedName>
</protein>
<accession>A0A6J4J9G3</accession>
<dbReference type="InterPro" id="IPR016181">
    <property type="entry name" value="Acyl_CoA_acyltransferase"/>
</dbReference>
<reference evidence="1" key="1">
    <citation type="submission" date="2020-02" db="EMBL/GenBank/DDBJ databases">
        <authorList>
            <person name="Meier V. D."/>
        </authorList>
    </citation>
    <scope>NUCLEOTIDE SEQUENCE</scope>
    <source>
        <strain evidence="1">AVDCRST_MAG41</strain>
    </source>
</reference>
<dbReference type="NCBIfam" id="TIGR01686">
    <property type="entry name" value="FkbH"/>
    <property type="match status" value="1"/>
</dbReference>